<comment type="caution">
    <text evidence="4">The sequence shown here is derived from an EMBL/GenBank/DDBJ whole genome shotgun (WGS) entry which is preliminary data.</text>
</comment>
<dbReference type="SUPFAM" id="SSF51735">
    <property type="entry name" value="NAD(P)-binding Rossmann-fold domains"/>
    <property type="match status" value="1"/>
</dbReference>
<gene>
    <name evidence="4" type="ORF">J3D65DRAFT_616811</name>
</gene>
<dbReference type="RefSeq" id="XP_066657814.1">
    <property type="nucleotide sequence ID" value="XM_066799482.1"/>
</dbReference>
<feature type="domain" description="NAD-dependent epimerase/dehydratase" evidence="3">
    <location>
        <begin position="7"/>
        <end position="240"/>
    </location>
</feature>
<keyword evidence="5" id="KW-1185">Reference proteome</keyword>
<dbReference type="GeneID" id="92032388"/>
<evidence type="ECO:0000256" key="1">
    <source>
        <dbReference type="ARBA" id="ARBA00022857"/>
    </source>
</evidence>
<sequence>MTATQHVLITGASGFIGRELTLALLAASPSYHLTLSDIAPPSIPPAADASRITTKQTDLTSTASITALVESQAHWHAVYTLHGIMSSGSEANLELGYSVNLDSHRALYDALRKHQHGAVVVFTSSTAVYGPPETAGPSRVFTEATLPQPQGSYGTQKFMTECLLNDYSRRGLLDARCVRLPTVVVRPGAPTAAASSFASGIVREPMQGQRSVLPVNKDLVMWVCSPRTVVRNLLAVKDVASERFGLSRVVNLPGLSVTVAEILDALEAVGGKEKRALVDEQRDEAVEKLVLSWPERLDTKRALDLGLSPDVPLQETVQAFADSLKQ</sequence>
<dbReference type="InterPro" id="IPR050005">
    <property type="entry name" value="DenD"/>
</dbReference>
<dbReference type="PANTHER" id="PTHR43103:SF3">
    <property type="entry name" value="ADP-L-GLYCERO-D-MANNO-HEPTOSE-6-EPIMERASE"/>
    <property type="match status" value="1"/>
</dbReference>
<dbReference type="EMBL" id="JBBPEH010000003">
    <property type="protein sequence ID" value="KAK7540883.1"/>
    <property type="molecule type" value="Genomic_DNA"/>
</dbReference>
<evidence type="ECO:0000259" key="3">
    <source>
        <dbReference type="Pfam" id="PF01370"/>
    </source>
</evidence>
<evidence type="ECO:0000313" key="4">
    <source>
        <dbReference type="EMBL" id="KAK7540883.1"/>
    </source>
</evidence>
<keyword evidence="2" id="KW-0119">Carbohydrate metabolism</keyword>
<evidence type="ECO:0000313" key="5">
    <source>
        <dbReference type="Proteomes" id="UP001360953"/>
    </source>
</evidence>
<dbReference type="PANTHER" id="PTHR43103">
    <property type="entry name" value="NUCLEOSIDE-DIPHOSPHATE-SUGAR EPIMERASE"/>
    <property type="match status" value="1"/>
</dbReference>
<keyword evidence="1" id="KW-0521">NADP</keyword>
<dbReference type="InterPro" id="IPR001509">
    <property type="entry name" value="Epimerase_deHydtase"/>
</dbReference>
<accession>A0ABR1M0E0</accession>
<dbReference type="NCBIfam" id="NF043036">
    <property type="entry name" value="ErythonDh"/>
    <property type="match status" value="1"/>
</dbReference>
<reference evidence="4 5" key="1">
    <citation type="submission" date="2024-04" db="EMBL/GenBank/DDBJ databases">
        <title>Phyllosticta paracitricarpa is synonymous to the EU quarantine fungus P. citricarpa based on phylogenomic analyses.</title>
        <authorList>
            <consortium name="Lawrence Berkeley National Laboratory"/>
            <person name="Van ingen-buijs V.A."/>
            <person name="Van westerhoven A.C."/>
            <person name="Haridas S."/>
            <person name="Skiadas P."/>
            <person name="Martin F."/>
            <person name="Groenewald J.Z."/>
            <person name="Crous P.W."/>
            <person name="Seidl M.F."/>
        </authorList>
    </citation>
    <scope>NUCLEOTIDE SEQUENCE [LARGE SCALE GENOMIC DNA]</scope>
    <source>
        <strain evidence="4 5">CPC 17464</strain>
    </source>
</reference>
<dbReference type="Gene3D" id="3.40.50.720">
    <property type="entry name" value="NAD(P)-binding Rossmann-like Domain"/>
    <property type="match status" value="1"/>
</dbReference>
<dbReference type="InterPro" id="IPR036291">
    <property type="entry name" value="NAD(P)-bd_dom_sf"/>
</dbReference>
<protein>
    <recommendedName>
        <fullName evidence="3">NAD-dependent epimerase/dehydratase domain-containing protein</fullName>
    </recommendedName>
</protein>
<organism evidence="4 5">
    <name type="scientific">Phyllosticta citribraziliensis</name>
    <dbReference type="NCBI Taxonomy" id="989973"/>
    <lineage>
        <taxon>Eukaryota</taxon>
        <taxon>Fungi</taxon>
        <taxon>Dikarya</taxon>
        <taxon>Ascomycota</taxon>
        <taxon>Pezizomycotina</taxon>
        <taxon>Dothideomycetes</taxon>
        <taxon>Dothideomycetes incertae sedis</taxon>
        <taxon>Botryosphaeriales</taxon>
        <taxon>Phyllostictaceae</taxon>
        <taxon>Phyllosticta</taxon>
    </lineage>
</organism>
<evidence type="ECO:0000256" key="2">
    <source>
        <dbReference type="ARBA" id="ARBA00023277"/>
    </source>
</evidence>
<proteinExistence type="predicted"/>
<dbReference type="Pfam" id="PF01370">
    <property type="entry name" value="Epimerase"/>
    <property type="match status" value="1"/>
</dbReference>
<name>A0ABR1M0E0_9PEZI</name>
<dbReference type="Gene3D" id="3.90.25.10">
    <property type="entry name" value="UDP-galactose 4-epimerase, domain 1"/>
    <property type="match status" value="1"/>
</dbReference>
<dbReference type="Proteomes" id="UP001360953">
    <property type="component" value="Unassembled WGS sequence"/>
</dbReference>